<feature type="transmembrane region" description="Helical" evidence="1">
    <location>
        <begin position="57"/>
        <end position="78"/>
    </location>
</feature>
<keyword evidence="1" id="KW-1133">Transmembrane helix</keyword>
<evidence type="ECO:0000313" key="2">
    <source>
        <dbReference type="EMBL" id="CEI62260.1"/>
    </source>
</evidence>
<keyword evidence="1" id="KW-0472">Membrane</keyword>
<sequence>MLPNHRISSPTNYCFTPVQATFSSFLFSLALFAFWLRSSVVSVLFSLISERSLRRPTLIIPIFGSRVIPSVLAHGFTHCVPSITLPLGDANAHLFGLNLFIAYLGLPGLRRRGISALWIITILLASKR</sequence>
<reference evidence="3" key="1">
    <citation type="submission" date="2014-10" db="EMBL/GenBank/DDBJ databases">
        <authorList>
            <person name="King R."/>
        </authorList>
    </citation>
    <scope>NUCLEOTIDE SEQUENCE [LARGE SCALE GENOMIC DNA]</scope>
    <source>
        <strain evidence="3">A3/5</strain>
    </source>
</reference>
<feature type="transmembrane region" description="Helical" evidence="1">
    <location>
        <begin position="90"/>
        <end position="109"/>
    </location>
</feature>
<keyword evidence="3" id="KW-1185">Reference proteome</keyword>
<keyword evidence="1" id="KW-0812">Transmembrane</keyword>
<protein>
    <submittedName>
        <fullName evidence="2">Uncharacterized protein</fullName>
    </submittedName>
</protein>
<evidence type="ECO:0000256" key="1">
    <source>
        <dbReference type="SAM" id="Phobius"/>
    </source>
</evidence>
<evidence type="ECO:0000313" key="3">
    <source>
        <dbReference type="Proteomes" id="UP000245910"/>
    </source>
</evidence>
<name>A0A2L2TNS1_9HYPO</name>
<dbReference type="EMBL" id="LN649230">
    <property type="protein sequence ID" value="CEI62260.1"/>
    <property type="molecule type" value="Genomic_DNA"/>
</dbReference>
<organism evidence="2 3">
    <name type="scientific">Fusarium venenatum</name>
    <dbReference type="NCBI Taxonomy" id="56646"/>
    <lineage>
        <taxon>Eukaryota</taxon>
        <taxon>Fungi</taxon>
        <taxon>Dikarya</taxon>
        <taxon>Ascomycota</taxon>
        <taxon>Pezizomycotina</taxon>
        <taxon>Sordariomycetes</taxon>
        <taxon>Hypocreomycetidae</taxon>
        <taxon>Hypocreales</taxon>
        <taxon>Nectriaceae</taxon>
        <taxon>Fusarium</taxon>
    </lineage>
</organism>
<accession>A0A2L2TNS1</accession>
<dbReference type="Proteomes" id="UP000245910">
    <property type="component" value="Chromosome II"/>
</dbReference>
<feature type="transmembrane region" description="Helical" evidence="1">
    <location>
        <begin position="20"/>
        <end position="45"/>
    </location>
</feature>
<dbReference type="AlphaFoldDB" id="A0A2L2TNS1"/>
<proteinExistence type="predicted"/>